<feature type="compositionally biased region" description="Basic residues" evidence="1">
    <location>
        <begin position="62"/>
        <end position="77"/>
    </location>
</feature>
<evidence type="ECO:0000313" key="2">
    <source>
        <dbReference type="EMBL" id="GBP30836.1"/>
    </source>
</evidence>
<dbReference type="Proteomes" id="UP000299102">
    <property type="component" value="Unassembled WGS sequence"/>
</dbReference>
<dbReference type="EMBL" id="BGZK01000237">
    <property type="protein sequence ID" value="GBP30836.1"/>
    <property type="molecule type" value="Genomic_DNA"/>
</dbReference>
<dbReference type="AlphaFoldDB" id="A0A4C1UXU7"/>
<accession>A0A4C1UXU7</accession>
<gene>
    <name evidence="2" type="ORF">EVAR_82578_1</name>
</gene>
<keyword evidence="3" id="KW-1185">Reference proteome</keyword>
<evidence type="ECO:0000256" key="1">
    <source>
        <dbReference type="SAM" id="MobiDB-lite"/>
    </source>
</evidence>
<sequence length="91" mass="10843">MQVWAVPVDLLVRNPYWQVLKFLVSPVAKRKKIRSNILSRESKIRGRVGQKPDYFPQLAPYKRSHVTPRRNHRRHQPLQHIVSRVPTSRLE</sequence>
<feature type="region of interest" description="Disordered" evidence="1">
    <location>
        <begin position="62"/>
        <end position="91"/>
    </location>
</feature>
<evidence type="ECO:0000313" key="3">
    <source>
        <dbReference type="Proteomes" id="UP000299102"/>
    </source>
</evidence>
<proteinExistence type="predicted"/>
<protein>
    <submittedName>
        <fullName evidence="2">Uncharacterized protein</fullName>
    </submittedName>
</protein>
<name>A0A4C1UXU7_EUMVA</name>
<reference evidence="2 3" key="1">
    <citation type="journal article" date="2019" name="Commun. Biol.">
        <title>The bagworm genome reveals a unique fibroin gene that provides high tensile strength.</title>
        <authorList>
            <person name="Kono N."/>
            <person name="Nakamura H."/>
            <person name="Ohtoshi R."/>
            <person name="Tomita M."/>
            <person name="Numata K."/>
            <person name="Arakawa K."/>
        </authorList>
    </citation>
    <scope>NUCLEOTIDE SEQUENCE [LARGE SCALE GENOMIC DNA]</scope>
</reference>
<organism evidence="2 3">
    <name type="scientific">Eumeta variegata</name>
    <name type="common">Bagworm moth</name>
    <name type="synonym">Eumeta japonica</name>
    <dbReference type="NCBI Taxonomy" id="151549"/>
    <lineage>
        <taxon>Eukaryota</taxon>
        <taxon>Metazoa</taxon>
        <taxon>Ecdysozoa</taxon>
        <taxon>Arthropoda</taxon>
        <taxon>Hexapoda</taxon>
        <taxon>Insecta</taxon>
        <taxon>Pterygota</taxon>
        <taxon>Neoptera</taxon>
        <taxon>Endopterygota</taxon>
        <taxon>Lepidoptera</taxon>
        <taxon>Glossata</taxon>
        <taxon>Ditrysia</taxon>
        <taxon>Tineoidea</taxon>
        <taxon>Psychidae</taxon>
        <taxon>Oiketicinae</taxon>
        <taxon>Eumeta</taxon>
    </lineage>
</organism>
<comment type="caution">
    <text evidence="2">The sequence shown here is derived from an EMBL/GenBank/DDBJ whole genome shotgun (WGS) entry which is preliminary data.</text>
</comment>